<dbReference type="Pfam" id="PF14529">
    <property type="entry name" value="Exo_endo_phos_2"/>
    <property type="match status" value="1"/>
</dbReference>
<gene>
    <name evidence="2" type="primary">NCL1_25549</name>
    <name evidence="2" type="ORF">TNCT_599761</name>
</gene>
<accession>A0A8X6IGS1</accession>
<protein>
    <recommendedName>
        <fullName evidence="1">Endonuclease/exonuclease/phosphatase domain-containing protein</fullName>
    </recommendedName>
</protein>
<feature type="domain" description="Endonuclease/exonuclease/phosphatase" evidence="1">
    <location>
        <begin position="11"/>
        <end position="117"/>
    </location>
</feature>
<name>A0A8X6IGS1_TRICU</name>
<evidence type="ECO:0000313" key="2">
    <source>
        <dbReference type="EMBL" id="GFQ76890.1"/>
    </source>
</evidence>
<sequence length="123" mass="13492">MPGRMGSTSKFVGLYNPPNNVPDLERIAVISSHCNIIIKGDFNTHSTGWGYSNTSATGKAVEELLDNSALIRIPSRPIFLYYGGHSSTPDLVFTYANLSLRQKLSLKDPVDGSGHRLLHLQVH</sequence>
<dbReference type="InterPro" id="IPR005135">
    <property type="entry name" value="Endo/exonuclease/phosphatase"/>
</dbReference>
<dbReference type="Gene3D" id="3.60.10.10">
    <property type="entry name" value="Endonuclease/exonuclease/phosphatase"/>
    <property type="match status" value="1"/>
</dbReference>
<organism evidence="2 3">
    <name type="scientific">Trichonephila clavata</name>
    <name type="common">Joro spider</name>
    <name type="synonym">Nephila clavata</name>
    <dbReference type="NCBI Taxonomy" id="2740835"/>
    <lineage>
        <taxon>Eukaryota</taxon>
        <taxon>Metazoa</taxon>
        <taxon>Ecdysozoa</taxon>
        <taxon>Arthropoda</taxon>
        <taxon>Chelicerata</taxon>
        <taxon>Arachnida</taxon>
        <taxon>Araneae</taxon>
        <taxon>Araneomorphae</taxon>
        <taxon>Entelegynae</taxon>
        <taxon>Araneoidea</taxon>
        <taxon>Nephilidae</taxon>
        <taxon>Trichonephila</taxon>
    </lineage>
</organism>
<dbReference type="InterPro" id="IPR036691">
    <property type="entry name" value="Endo/exonu/phosph_ase_sf"/>
</dbReference>
<dbReference type="SUPFAM" id="SSF56219">
    <property type="entry name" value="DNase I-like"/>
    <property type="match status" value="1"/>
</dbReference>
<keyword evidence="3" id="KW-1185">Reference proteome</keyword>
<comment type="caution">
    <text evidence="2">The sequence shown here is derived from an EMBL/GenBank/DDBJ whole genome shotgun (WGS) entry which is preliminary data.</text>
</comment>
<reference evidence="2" key="1">
    <citation type="submission" date="2020-07" db="EMBL/GenBank/DDBJ databases">
        <title>Multicomponent nature underlies the extraordinary mechanical properties of spider dragline silk.</title>
        <authorList>
            <person name="Kono N."/>
            <person name="Nakamura H."/>
            <person name="Mori M."/>
            <person name="Yoshida Y."/>
            <person name="Ohtoshi R."/>
            <person name="Malay A.D."/>
            <person name="Moran D.A.P."/>
            <person name="Tomita M."/>
            <person name="Numata K."/>
            <person name="Arakawa K."/>
        </authorList>
    </citation>
    <scope>NUCLEOTIDE SEQUENCE</scope>
</reference>
<dbReference type="EMBL" id="BMAO01031670">
    <property type="protein sequence ID" value="GFQ76890.1"/>
    <property type="molecule type" value="Genomic_DNA"/>
</dbReference>
<evidence type="ECO:0000259" key="1">
    <source>
        <dbReference type="Pfam" id="PF14529"/>
    </source>
</evidence>
<dbReference type="GO" id="GO:0003824">
    <property type="term" value="F:catalytic activity"/>
    <property type="evidence" value="ECO:0007669"/>
    <property type="project" value="InterPro"/>
</dbReference>
<dbReference type="AlphaFoldDB" id="A0A8X6IGS1"/>
<evidence type="ECO:0000313" key="3">
    <source>
        <dbReference type="Proteomes" id="UP000887116"/>
    </source>
</evidence>
<dbReference type="OrthoDB" id="409048at2759"/>
<proteinExistence type="predicted"/>
<dbReference type="Proteomes" id="UP000887116">
    <property type="component" value="Unassembled WGS sequence"/>
</dbReference>